<dbReference type="SUPFAM" id="SSF46785">
    <property type="entry name" value="Winged helix' DNA-binding domain"/>
    <property type="match status" value="1"/>
</dbReference>
<dbReference type="RefSeq" id="WP_163241810.1">
    <property type="nucleotide sequence ID" value="NZ_JAAIWN010000014.1"/>
</dbReference>
<proteinExistence type="inferred from homology"/>
<sequence length="343" mass="37714">MESLINIQKRLLPDLLIVMRKRYHILQYLSLMEPVGRRSLAASLGLTERILRSEVEFLKEQNLLSVSPVGMSLTNEGKEILQKLASIMREVTGIDVMEAKLKKQLNVKEVIVVSGNSDESPWVKSELGRTCANIIRERLCHNDIIAVTGGSTMAAVAEKLTRDFYEKNVLFVPARGGIGEDVKNQANTICAKMAEVTGARHRVLYVPDQVSKEMYQSIMKEPQIHDVLTLIKSAGMVLHGIGDAMVMAKRRNTVEEDMKTIIAGKAAGEAFGYYFDKDGKIVHKVQTIGLQLDDLKNVRNIIAVAGGATKGNAIRAYMNQAPPSTILITDEGAANALIEGESP</sequence>
<dbReference type="Proteomes" id="UP000570010">
    <property type="component" value="Unassembled WGS sequence"/>
</dbReference>
<comment type="caution">
    <text evidence="8">The sequence shown here is derived from an EMBL/GenBank/DDBJ whole genome shotgun (WGS) entry which is preliminary data.</text>
</comment>
<reference evidence="8 9" key="1">
    <citation type="submission" date="2020-02" db="EMBL/GenBank/DDBJ databases">
        <title>Bacillus aquiflavi sp. nov., isolated from yellow water of strong flavor Chinese baijiu in Yibin region of China.</title>
        <authorList>
            <person name="Xie J."/>
        </authorList>
    </citation>
    <scope>NUCLEOTIDE SEQUENCE [LARGE SCALE GENOMIC DNA]</scope>
    <source>
        <strain evidence="8 9">3H-10</strain>
    </source>
</reference>
<dbReference type="Gene3D" id="3.40.50.1360">
    <property type="match status" value="1"/>
</dbReference>
<evidence type="ECO:0000256" key="2">
    <source>
        <dbReference type="ARBA" id="ARBA00023015"/>
    </source>
</evidence>
<keyword evidence="3" id="KW-0238">DNA-binding</keyword>
<dbReference type="PANTHER" id="PTHR34294">
    <property type="entry name" value="TRANSCRIPTIONAL REGULATOR-RELATED"/>
    <property type="match status" value="1"/>
</dbReference>
<reference evidence="7 10" key="2">
    <citation type="submission" date="2020-07" db="EMBL/GenBank/DDBJ databases">
        <authorList>
            <person name="Feng H."/>
        </authorList>
    </citation>
    <scope>NUCLEOTIDE SEQUENCE [LARGE SCALE GENOMIC DNA]</scope>
    <source>
        <strain evidence="10">s-12</strain>
        <strain evidence="7">S-12</strain>
    </source>
</reference>
<dbReference type="InterPro" id="IPR036390">
    <property type="entry name" value="WH_DNA-bd_sf"/>
</dbReference>
<dbReference type="Pfam" id="PF21715">
    <property type="entry name" value="CggR_N"/>
    <property type="match status" value="1"/>
</dbReference>
<dbReference type="PANTHER" id="PTHR34294:SF5">
    <property type="entry name" value="CENTRAL GLYCOLYTIC GENES REGULATOR"/>
    <property type="match status" value="1"/>
</dbReference>
<keyword evidence="2" id="KW-0805">Transcription regulation</keyword>
<evidence type="ECO:0000313" key="10">
    <source>
        <dbReference type="Proteomes" id="UP000570010"/>
    </source>
</evidence>
<evidence type="ECO:0000259" key="6">
    <source>
        <dbReference type="Pfam" id="PF21715"/>
    </source>
</evidence>
<dbReference type="InterPro" id="IPR007324">
    <property type="entry name" value="Sugar-bd_dom_put"/>
</dbReference>
<dbReference type="InterPro" id="IPR051054">
    <property type="entry name" value="SorC_transcr_regulators"/>
</dbReference>
<feature type="domain" description="CggR N-terminal DNA binding" evidence="6">
    <location>
        <begin position="18"/>
        <end position="88"/>
    </location>
</feature>
<dbReference type="EMBL" id="JAAIWN010000014">
    <property type="protein sequence ID" value="NEY81365.1"/>
    <property type="molecule type" value="Genomic_DNA"/>
</dbReference>
<dbReference type="GO" id="GO:0030246">
    <property type="term" value="F:carbohydrate binding"/>
    <property type="evidence" value="ECO:0007669"/>
    <property type="project" value="InterPro"/>
</dbReference>
<name>A0A6B3VYM3_9BACI</name>
<dbReference type="SUPFAM" id="SSF100950">
    <property type="entry name" value="NagB/RpiA/CoA transferase-like"/>
    <property type="match status" value="1"/>
</dbReference>
<feature type="domain" description="Sugar-binding" evidence="5">
    <location>
        <begin position="91"/>
        <end position="338"/>
    </location>
</feature>
<dbReference type="Gene3D" id="1.10.10.10">
    <property type="entry name" value="Winged helix-like DNA-binding domain superfamily/Winged helix DNA-binding domain"/>
    <property type="match status" value="1"/>
</dbReference>
<protein>
    <submittedName>
        <fullName evidence="8">Sugar-binding transcriptional regulator</fullName>
    </submittedName>
</protein>
<evidence type="ECO:0000259" key="5">
    <source>
        <dbReference type="Pfam" id="PF04198"/>
    </source>
</evidence>
<accession>A0A6B3VYM3</accession>
<evidence type="ECO:0000313" key="7">
    <source>
        <dbReference type="EMBL" id="MBA4537068.1"/>
    </source>
</evidence>
<organism evidence="8 9">
    <name type="scientific">Bacillus aquiflavi</name>
    <dbReference type="NCBI Taxonomy" id="2672567"/>
    <lineage>
        <taxon>Bacteria</taxon>
        <taxon>Bacillati</taxon>
        <taxon>Bacillota</taxon>
        <taxon>Bacilli</taxon>
        <taxon>Bacillales</taxon>
        <taxon>Bacillaceae</taxon>
        <taxon>Bacillus</taxon>
    </lineage>
</organism>
<dbReference type="InterPro" id="IPR036388">
    <property type="entry name" value="WH-like_DNA-bd_sf"/>
</dbReference>
<dbReference type="EMBL" id="JACEIO010000015">
    <property type="protein sequence ID" value="MBA4537068.1"/>
    <property type="molecule type" value="Genomic_DNA"/>
</dbReference>
<keyword evidence="9" id="KW-1185">Reference proteome</keyword>
<evidence type="ECO:0000313" key="8">
    <source>
        <dbReference type="EMBL" id="NEY81365.1"/>
    </source>
</evidence>
<dbReference type="InterPro" id="IPR037171">
    <property type="entry name" value="NagB/RpiA_transferase-like"/>
</dbReference>
<dbReference type="Proteomes" id="UP000472971">
    <property type="component" value="Unassembled WGS sequence"/>
</dbReference>
<evidence type="ECO:0000256" key="3">
    <source>
        <dbReference type="ARBA" id="ARBA00023125"/>
    </source>
</evidence>
<evidence type="ECO:0000313" key="9">
    <source>
        <dbReference type="Proteomes" id="UP000472971"/>
    </source>
</evidence>
<dbReference type="GO" id="GO:0003677">
    <property type="term" value="F:DNA binding"/>
    <property type="evidence" value="ECO:0007669"/>
    <property type="project" value="UniProtKB-KW"/>
</dbReference>
<evidence type="ECO:0000256" key="4">
    <source>
        <dbReference type="ARBA" id="ARBA00023163"/>
    </source>
</evidence>
<evidence type="ECO:0000256" key="1">
    <source>
        <dbReference type="ARBA" id="ARBA00010466"/>
    </source>
</evidence>
<dbReference type="AlphaFoldDB" id="A0A6B3VYM3"/>
<dbReference type="Pfam" id="PF04198">
    <property type="entry name" value="Sugar-bind"/>
    <property type="match status" value="1"/>
</dbReference>
<gene>
    <name evidence="8" type="ORF">G4D64_07510</name>
    <name evidence="7" type="ORF">H1Z61_07895</name>
</gene>
<comment type="similarity">
    <text evidence="1">Belongs to the SorC transcriptional regulatory family.</text>
</comment>
<dbReference type="InterPro" id="IPR048715">
    <property type="entry name" value="CggR_N"/>
</dbReference>
<keyword evidence="4" id="KW-0804">Transcription</keyword>